<organism evidence="2 3">
    <name type="scientific">Candidatus Taylorbacteria bacterium RIFCSPLOWO2_01_FULL_44_26</name>
    <dbReference type="NCBI Taxonomy" id="1802318"/>
    <lineage>
        <taxon>Bacteria</taxon>
        <taxon>Candidatus Tayloriibacteriota</taxon>
    </lineage>
</organism>
<protein>
    <recommendedName>
        <fullName evidence="1">Pyruvate kinase barrel domain-containing protein</fullName>
    </recommendedName>
</protein>
<evidence type="ECO:0000313" key="3">
    <source>
        <dbReference type="Proteomes" id="UP000176365"/>
    </source>
</evidence>
<name>A0A1G2N7Z5_9BACT</name>
<evidence type="ECO:0000259" key="1">
    <source>
        <dbReference type="Pfam" id="PF00224"/>
    </source>
</evidence>
<feature type="domain" description="Pyruvate kinase barrel" evidence="1">
    <location>
        <begin position="3"/>
        <end position="63"/>
    </location>
</feature>
<evidence type="ECO:0000313" key="2">
    <source>
        <dbReference type="EMBL" id="OHA31361.1"/>
    </source>
</evidence>
<dbReference type="Gene3D" id="3.20.20.60">
    <property type="entry name" value="Phosphoenolpyruvate-binding domains"/>
    <property type="match status" value="1"/>
</dbReference>
<dbReference type="GO" id="GO:0030955">
    <property type="term" value="F:potassium ion binding"/>
    <property type="evidence" value="ECO:0007669"/>
    <property type="project" value="InterPro"/>
</dbReference>
<dbReference type="Proteomes" id="UP000176365">
    <property type="component" value="Unassembled WGS sequence"/>
</dbReference>
<comment type="caution">
    <text evidence="2">The sequence shown here is derived from an EMBL/GenBank/DDBJ whole genome shotgun (WGS) entry which is preliminary data.</text>
</comment>
<dbReference type="SUPFAM" id="SSF51621">
    <property type="entry name" value="Phosphoenolpyruvate/pyruvate domain"/>
    <property type="match status" value="1"/>
</dbReference>
<sequence length="63" mass="7147">MNPKIMANVGRRSGDYELLKKMALVGMETARLNFSHASNDQLIELKVNLEKIKQETGKDVKIM</sequence>
<accession>A0A1G2N7Z5</accession>
<dbReference type="AlphaFoldDB" id="A0A1G2N7Z5"/>
<dbReference type="EMBL" id="MHRW01000004">
    <property type="protein sequence ID" value="OHA31361.1"/>
    <property type="molecule type" value="Genomic_DNA"/>
</dbReference>
<dbReference type="GO" id="GO:0004743">
    <property type="term" value="F:pyruvate kinase activity"/>
    <property type="evidence" value="ECO:0007669"/>
    <property type="project" value="InterPro"/>
</dbReference>
<gene>
    <name evidence="2" type="ORF">A3B11_01180</name>
</gene>
<proteinExistence type="predicted"/>
<reference evidence="2 3" key="1">
    <citation type="journal article" date="2016" name="Nat. Commun.">
        <title>Thousands of microbial genomes shed light on interconnected biogeochemical processes in an aquifer system.</title>
        <authorList>
            <person name="Anantharaman K."/>
            <person name="Brown C.T."/>
            <person name="Hug L.A."/>
            <person name="Sharon I."/>
            <person name="Castelle C.J."/>
            <person name="Probst A.J."/>
            <person name="Thomas B.C."/>
            <person name="Singh A."/>
            <person name="Wilkins M.J."/>
            <person name="Karaoz U."/>
            <person name="Brodie E.L."/>
            <person name="Williams K.H."/>
            <person name="Hubbard S.S."/>
            <person name="Banfield J.F."/>
        </authorList>
    </citation>
    <scope>NUCLEOTIDE SEQUENCE [LARGE SCALE GENOMIC DNA]</scope>
</reference>
<dbReference type="Pfam" id="PF00224">
    <property type="entry name" value="PK"/>
    <property type="match status" value="1"/>
</dbReference>
<dbReference type="GO" id="GO:0000287">
    <property type="term" value="F:magnesium ion binding"/>
    <property type="evidence" value="ECO:0007669"/>
    <property type="project" value="InterPro"/>
</dbReference>
<dbReference type="InterPro" id="IPR015813">
    <property type="entry name" value="Pyrv/PenolPyrv_kinase-like_dom"/>
</dbReference>
<dbReference type="InterPro" id="IPR040442">
    <property type="entry name" value="Pyrv_kinase-like_dom_sf"/>
</dbReference>
<dbReference type="InterPro" id="IPR015793">
    <property type="entry name" value="Pyrv_Knase_brl"/>
</dbReference>